<evidence type="ECO:0000313" key="4">
    <source>
        <dbReference type="EMBL" id="POH57953.1"/>
    </source>
</evidence>
<reference evidence="4 5" key="1">
    <citation type="submission" date="2018-01" db="EMBL/GenBank/DDBJ databases">
        <title>Cryobacterium sp. nov., from glaciers in China.</title>
        <authorList>
            <person name="Liu Q."/>
            <person name="Xin Y.-H."/>
        </authorList>
    </citation>
    <scope>NUCLEOTIDE SEQUENCE [LARGE SCALE GENOMIC DNA]</scope>
    <source>
        <strain evidence="4 5">TMB1-8</strain>
    </source>
</reference>
<comment type="caution">
    <text evidence="4">The sequence shown here is derived from an EMBL/GenBank/DDBJ whole genome shotgun (WGS) entry which is preliminary data.</text>
</comment>
<evidence type="ECO:0000256" key="1">
    <source>
        <dbReference type="ARBA" id="ARBA00008791"/>
    </source>
</evidence>
<dbReference type="CDD" id="cd00293">
    <property type="entry name" value="USP-like"/>
    <property type="match status" value="1"/>
</dbReference>
<feature type="region of interest" description="Disordered" evidence="2">
    <location>
        <begin position="1"/>
        <end position="35"/>
    </location>
</feature>
<proteinExistence type="inferred from homology"/>
<accession>A0A2S3Z4Q1</accession>
<sequence length="287" mass="30432">MGAVGAAVAGSERRAALTRAAPARTTTRTAAVASADKRWRSKKLIPRDYRRRSDVGWEAAARGRAGAARRRRRPEFSPEMSRALPAAGSGRLNGREPQSRTLRLPRQEVTMDADTGKDPRPDAGDAAAVHAEAAAQPAQQPGPRTGIVVGHDGSADADHALTVALDLAADLKVPVTIVRAWTIDTAPRPANWEFGYVSSYSDYAGAVRDRLVDDTRAVVAEHPGLTAEYRVALGGPAKTLIEVSRGSRMLVVGSRGRGGLAGMLLGSVSEQCVRHADCPVLVVRPRS</sequence>
<name>A0A2S3Z4Q1_9MICO</name>
<dbReference type="OrthoDB" id="6174426at2"/>
<feature type="domain" description="UspA" evidence="3">
    <location>
        <begin position="147"/>
        <end position="284"/>
    </location>
</feature>
<dbReference type="InterPro" id="IPR014729">
    <property type="entry name" value="Rossmann-like_a/b/a_fold"/>
</dbReference>
<dbReference type="InterPro" id="IPR006015">
    <property type="entry name" value="Universal_stress_UspA"/>
</dbReference>
<feature type="compositionally biased region" description="Low complexity" evidence="2">
    <location>
        <begin position="124"/>
        <end position="143"/>
    </location>
</feature>
<gene>
    <name evidence="4" type="ORF">C3B59_19390</name>
</gene>
<comment type="similarity">
    <text evidence="1">Belongs to the universal stress protein A family.</text>
</comment>
<dbReference type="Pfam" id="PF00582">
    <property type="entry name" value="Usp"/>
    <property type="match status" value="1"/>
</dbReference>
<dbReference type="SUPFAM" id="SSF52402">
    <property type="entry name" value="Adenine nucleotide alpha hydrolases-like"/>
    <property type="match status" value="1"/>
</dbReference>
<dbReference type="PANTHER" id="PTHR46268">
    <property type="entry name" value="STRESS RESPONSE PROTEIN NHAX"/>
    <property type="match status" value="1"/>
</dbReference>
<dbReference type="Gene3D" id="3.40.50.620">
    <property type="entry name" value="HUPs"/>
    <property type="match status" value="1"/>
</dbReference>
<evidence type="ECO:0000313" key="5">
    <source>
        <dbReference type="Proteomes" id="UP000237104"/>
    </source>
</evidence>
<evidence type="ECO:0000256" key="2">
    <source>
        <dbReference type="SAM" id="MobiDB-lite"/>
    </source>
</evidence>
<dbReference type="Proteomes" id="UP000237104">
    <property type="component" value="Unassembled WGS sequence"/>
</dbReference>
<dbReference type="PRINTS" id="PR01438">
    <property type="entry name" value="UNVRSLSTRESS"/>
</dbReference>
<dbReference type="EMBL" id="PPXF01000076">
    <property type="protein sequence ID" value="POH57953.1"/>
    <property type="molecule type" value="Genomic_DNA"/>
</dbReference>
<evidence type="ECO:0000259" key="3">
    <source>
        <dbReference type="Pfam" id="PF00582"/>
    </source>
</evidence>
<dbReference type="AlphaFoldDB" id="A0A2S3Z4Q1"/>
<dbReference type="InterPro" id="IPR006016">
    <property type="entry name" value="UspA"/>
</dbReference>
<dbReference type="PANTHER" id="PTHR46268:SF6">
    <property type="entry name" value="UNIVERSAL STRESS PROTEIN UP12"/>
    <property type="match status" value="1"/>
</dbReference>
<feature type="compositionally biased region" description="Low complexity" evidence="2">
    <location>
        <begin position="17"/>
        <end position="34"/>
    </location>
</feature>
<feature type="compositionally biased region" description="Basic and acidic residues" evidence="2">
    <location>
        <begin position="114"/>
        <end position="123"/>
    </location>
</feature>
<feature type="region of interest" description="Disordered" evidence="2">
    <location>
        <begin position="50"/>
        <end position="143"/>
    </location>
</feature>
<organism evidence="4 5">
    <name type="scientific">Cryobacterium zongtaii</name>
    <dbReference type="NCBI Taxonomy" id="1259217"/>
    <lineage>
        <taxon>Bacteria</taxon>
        <taxon>Bacillati</taxon>
        <taxon>Actinomycetota</taxon>
        <taxon>Actinomycetes</taxon>
        <taxon>Micrococcales</taxon>
        <taxon>Microbacteriaceae</taxon>
        <taxon>Cryobacterium</taxon>
    </lineage>
</organism>
<protein>
    <recommendedName>
        <fullName evidence="3">UspA domain-containing protein</fullName>
    </recommendedName>
</protein>